<dbReference type="Gene3D" id="1.10.10.10">
    <property type="entry name" value="Winged helix-like DNA-binding domain superfamily/Winged helix DNA-binding domain"/>
    <property type="match status" value="1"/>
</dbReference>
<evidence type="ECO:0000313" key="3">
    <source>
        <dbReference type="EMBL" id="CAE0431409.1"/>
    </source>
</evidence>
<proteinExistence type="predicted"/>
<evidence type="ECO:0000256" key="1">
    <source>
        <dbReference type="ARBA" id="ARBA00022737"/>
    </source>
</evidence>
<reference evidence="3" key="1">
    <citation type="submission" date="2021-01" db="EMBL/GenBank/DDBJ databases">
        <authorList>
            <person name="Corre E."/>
            <person name="Pelletier E."/>
            <person name="Niang G."/>
            <person name="Scheremetjew M."/>
            <person name="Finn R."/>
            <person name="Kale V."/>
            <person name="Holt S."/>
            <person name="Cochrane G."/>
            <person name="Meng A."/>
            <person name="Brown T."/>
            <person name="Cohen L."/>
        </authorList>
    </citation>
    <scope>NUCLEOTIDE SEQUENCE</scope>
    <source>
        <strain evidence="3">GSBS06</strain>
    </source>
</reference>
<feature type="domain" description="COR" evidence="2">
    <location>
        <begin position="114"/>
        <end position="270"/>
    </location>
</feature>
<dbReference type="InterPro" id="IPR027417">
    <property type="entry name" value="P-loop_NTPase"/>
</dbReference>
<dbReference type="InterPro" id="IPR036388">
    <property type="entry name" value="WH-like_DNA-bd_sf"/>
</dbReference>
<dbReference type="Gene3D" id="3.40.50.300">
    <property type="entry name" value="P-loop containing nucleotide triphosphate hydrolases"/>
    <property type="match status" value="1"/>
</dbReference>
<name>A0A7S3LHM1_9STRA</name>
<dbReference type="AlphaFoldDB" id="A0A7S3LHM1"/>
<evidence type="ECO:0000259" key="2">
    <source>
        <dbReference type="Pfam" id="PF16095"/>
    </source>
</evidence>
<protein>
    <recommendedName>
        <fullName evidence="2">COR domain-containing protein</fullName>
    </recommendedName>
</protein>
<keyword evidence="1" id="KW-0677">Repeat</keyword>
<accession>A0A7S3LHM1</accession>
<dbReference type="InterPro" id="IPR032171">
    <property type="entry name" value="COR-A"/>
</dbReference>
<gene>
    <name evidence="3" type="ORF">ASTO00021_LOCUS1746</name>
</gene>
<dbReference type="EMBL" id="HBIN01002620">
    <property type="protein sequence ID" value="CAE0431409.1"/>
    <property type="molecule type" value="Transcribed_RNA"/>
</dbReference>
<dbReference type="Pfam" id="PF16095">
    <property type="entry name" value="COR-A"/>
    <property type="match status" value="1"/>
</dbReference>
<sequence length="433" mass="48853">MVFDMREAISNEGSCVDYLRFWLSSVKLHAPAAPVVAVGTFSAAIESDDELKEIDKIFKTILDVKDAYPQLCTNGNLHFIPVDNKTGHNVSAVREKIETLAKQQDFVHQGVSLRWTKVLDEMLEHQGDRSNWLEWSHARKIAAKYEIDNELDIMLDFFHELGVIVHLNATEALRNIIVIKPQWLLEKLGKVIWDLDVHGGFYDTAEIRKVGLEKELFEFTDKGIISRDLLEYLWSGEQVDFLLDLMRRTLLLSDWGFNAESGDVRYLVPSMVSNGNFADAISGSKCVLNFEEASLPEGVFQRLVCLCVAHSSRQKDTEEPKLCKLSAQIAFSTETLVSLEKKGDLIELTVTENGKVSAAHCLSIVLSMLRKLNEDVMHGGLLWQLVFDRGVSYETAKQSKLQPWFSAGNEDSVKKVYNAKLDHVDLGSFLDAL</sequence>
<organism evidence="3">
    <name type="scientific">Aplanochytrium stocchinoi</name>
    <dbReference type="NCBI Taxonomy" id="215587"/>
    <lineage>
        <taxon>Eukaryota</taxon>
        <taxon>Sar</taxon>
        <taxon>Stramenopiles</taxon>
        <taxon>Bigyra</taxon>
        <taxon>Labyrinthulomycetes</taxon>
        <taxon>Thraustochytrida</taxon>
        <taxon>Thraustochytriidae</taxon>
        <taxon>Aplanochytrium</taxon>
    </lineage>
</organism>